<evidence type="ECO:0000259" key="5">
    <source>
        <dbReference type="SMART" id="SM01360"/>
    </source>
</evidence>
<proteinExistence type="predicted"/>
<dbReference type="InterPro" id="IPR008930">
    <property type="entry name" value="Terpenoid_cyclase/PrenylTrfase"/>
</dbReference>
<dbReference type="InterPro" id="IPR036055">
    <property type="entry name" value="LDL_receptor-like_sf"/>
</dbReference>
<evidence type="ECO:0000313" key="6">
    <source>
        <dbReference type="EMBL" id="KAK8404355.1"/>
    </source>
</evidence>
<evidence type="ECO:0000313" key="7">
    <source>
        <dbReference type="Proteomes" id="UP001487740"/>
    </source>
</evidence>
<dbReference type="SUPFAM" id="SSF57424">
    <property type="entry name" value="LDL receptor-like module"/>
    <property type="match status" value="1"/>
</dbReference>
<dbReference type="InterPro" id="IPR011625">
    <property type="entry name" value="A2M_N_BRD"/>
</dbReference>
<feature type="chain" id="PRO_5044717186" description="CD109 antigen" evidence="3">
    <location>
        <begin position="22"/>
        <end position="1333"/>
    </location>
</feature>
<reference evidence="6 7" key="1">
    <citation type="submission" date="2023-03" db="EMBL/GenBank/DDBJ databases">
        <title>High-quality genome of Scylla paramamosain provides insights in environmental adaptation.</title>
        <authorList>
            <person name="Zhang L."/>
        </authorList>
    </citation>
    <scope>NUCLEOTIDE SEQUENCE [LARGE SCALE GENOMIC DNA]</scope>
    <source>
        <strain evidence="6">LZ_2023a</strain>
        <tissue evidence="6">Muscle</tissue>
    </source>
</reference>
<gene>
    <name evidence="6" type="ORF">O3P69_007576</name>
</gene>
<dbReference type="InterPro" id="IPR001599">
    <property type="entry name" value="Macroglobln_a2"/>
</dbReference>
<evidence type="ECO:0008006" key="8">
    <source>
        <dbReference type="Google" id="ProtNLM"/>
    </source>
</evidence>
<dbReference type="EMBL" id="JARAKH010000004">
    <property type="protein sequence ID" value="KAK8404355.1"/>
    <property type="molecule type" value="Genomic_DNA"/>
</dbReference>
<feature type="disulfide bond" evidence="2">
    <location>
        <begin position="829"/>
        <end position="844"/>
    </location>
</feature>
<dbReference type="Pfam" id="PF00207">
    <property type="entry name" value="A2M"/>
    <property type="match status" value="1"/>
</dbReference>
<comment type="caution">
    <text evidence="2">Lacks conserved residue(s) required for the propagation of feature annotation.</text>
</comment>
<dbReference type="Pfam" id="PF07678">
    <property type="entry name" value="TED_complement"/>
    <property type="match status" value="1"/>
</dbReference>
<dbReference type="InterPro" id="IPR002172">
    <property type="entry name" value="LDrepeatLR_classA_rpt"/>
</dbReference>
<dbReference type="CDD" id="cd00112">
    <property type="entry name" value="LDLa"/>
    <property type="match status" value="1"/>
</dbReference>
<evidence type="ECO:0000256" key="3">
    <source>
        <dbReference type="SAM" id="SignalP"/>
    </source>
</evidence>
<keyword evidence="7" id="KW-1185">Reference proteome</keyword>
<dbReference type="Gene3D" id="1.50.10.20">
    <property type="match status" value="1"/>
</dbReference>
<dbReference type="InterPro" id="IPR013783">
    <property type="entry name" value="Ig-like_fold"/>
</dbReference>
<dbReference type="InterPro" id="IPR050473">
    <property type="entry name" value="A2M/Complement_sys"/>
</dbReference>
<dbReference type="GO" id="GO:0005615">
    <property type="term" value="C:extracellular space"/>
    <property type="evidence" value="ECO:0007669"/>
    <property type="project" value="InterPro"/>
</dbReference>
<feature type="domain" description="Alpha-2-macroglobulin bait region" evidence="4">
    <location>
        <begin position="591"/>
        <end position="719"/>
    </location>
</feature>
<dbReference type="InterPro" id="IPR002890">
    <property type="entry name" value="MG2"/>
</dbReference>
<accession>A0AAW0V0G7</accession>
<dbReference type="Pfam" id="PF07703">
    <property type="entry name" value="A2M_BRD"/>
    <property type="match status" value="1"/>
</dbReference>
<dbReference type="Gene3D" id="2.60.40.1930">
    <property type="match status" value="2"/>
</dbReference>
<sequence>MFPKLILTSLLLALAFLSASAQDFSRLSASNYLTAFKRGWKDQQHPLRHRGMHWNGMRSSDFTKWYSGFEHSKMKRRHGGKLTPSYFVVAPTVVRPGSVYRVVVGVLMGKERATGQIEVRAALSTMHDRQMAQAYHHLRFGETKALIMKAPEDIGSVSAGEGLKLKVEGRMGSQILFSNTTHVAATSRFLTMLVQMSRPIYTGGQKLEFRVVLLRTDMRPYQGPVHVYVLDTDGFVVRRWLSRFPSTGVVELKMGTHGLPKLGWWRVKVVAGTQVHYHPFYITKYFQSRFEVLVEAPFFTVASEGAIAGRFGAFFLTYMPVEGSANVTVYMKEHWKLPDSAYKKVLTDQVGYVNGWRDFRYPLSQLQANHSGDLTYAEVKVKVAVRHAFIGDINYGHAKTRLVSPGPGMTLSAAVAVSYEDGEALEAEKLRQSTLTISASVTLASGGTEHLPRIIAEPINVHRLMHPWDTSTSRHNLTSGSLLKETLAEDNLAKSKIVKDDSFRDNFTYPSGLQDRVWMGQEEAGERIRSVLKHHSAFVRYQEDGILEFTLEVPEGARGLEVHANYRDTEGAAAAASIGGEPVHSPKGRYLHVTTSTVTATVGEFAIFHIRANFPMDWFQYVVLAKGVLIHSETEQVKWSGREVVTTLSLAIAREMSPRFTLVVMHVAQDNHVLVDTINVSVKLHYSNPVKVELNQHKDHSKRTVEASMRAAPGTHLALTCTRWPAWLAHHSGRITPATLLKAVLQMEPHPRSLYTVRRRSRSGSQTEKIESLSAESTGQWPLASLHQAGLTILTDAILPSPHHLGRCDHQMGFLECGDGTCYRQTEVCDGYAHCHNQADELHCLAVSHEYEQSNTTLEGRLLITPELEEEQFRVTHRSWWRDLFDVKDGSWCLTHTYFGHKGYQRVELDVPHSPGQWVVEGFATHHHHGLHILSEQSYNATPPLLMQVEGPSFCRRGEQIAIRVHLYNSLAQNMLVMVVLEGSDDHRFVHVEGDASVSHYNPRLSRGDHQHLITVRGGKFMEVALPLAVMKQAGDFTVTVRALSQLVTRTATLKIKVQPEGAEVRKHTSILLDLKNRATVYEFFNLPVDQSPEISKSILRRFVYGSPRASVTVSGDVFGPVRGDATLNFQQAFKGRFFKSNDGVAFNFGSTVWTLHYLRLTNQLSTADVKKAFQFLNVQLAGLLTRYKDGSFKMWHFSQPSVWVTAWTLRVILAAQLEDWENLVYVEPRLITDTIDFLIKHQAPDGSFHETEHYENATLCYTMSFKGLSGGDPMRPRDEKDKPLVALTALVVTLLREALPTVTGEVHGRAVGAKLRAIRFLERHLDQLWDPL</sequence>
<dbReference type="Proteomes" id="UP001487740">
    <property type="component" value="Unassembled WGS sequence"/>
</dbReference>
<dbReference type="PROSITE" id="PS50068">
    <property type="entry name" value="LDLRA_2"/>
    <property type="match status" value="1"/>
</dbReference>
<dbReference type="PANTHER" id="PTHR11412:SF146">
    <property type="entry name" value="CD109 ANTIGEN"/>
    <property type="match status" value="1"/>
</dbReference>
<name>A0AAW0V0G7_SCYPA</name>
<evidence type="ECO:0000256" key="1">
    <source>
        <dbReference type="ARBA" id="ARBA00023157"/>
    </source>
</evidence>
<dbReference type="Pfam" id="PF01835">
    <property type="entry name" value="MG2"/>
    <property type="match status" value="1"/>
</dbReference>
<keyword evidence="1 2" id="KW-1015">Disulfide bond</keyword>
<feature type="domain" description="Alpha-2-macroglobulin" evidence="5">
    <location>
        <begin position="891"/>
        <end position="981"/>
    </location>
</feature>
<dbReference type="SMART" id="SM00192">
    <property type="entry name" value="LDLa"/>
    <property type="match status" value="1"/>
</dbReference>
<dbReference type="SUPFAM" id="SSF48239">
    <property type="entry name" value="Terpenoid cyclases/Protein prenyltransferases"/>
    <property type="match status" value="1"/>
</dbReference>
<dbReference type="Gene3D" id="2.60.40.10">
    <property type="entry name" value="Immunoglobulins"/>
    <property type="match status" value="1"/>
</dbReference>
<dbReference type="SMART" id="SM01359">
    <property type="entry name" value="A2M_N_2"/>
    <property type="match status" value="1"/>
</dbReference>
<evidence type="ECO:0000259" key="4">
    <source>
        <dbReference type="SMART" id="SM01359"/>
    </source>
</evidence>
<keyword evidence="3" id="KW-0732">Signal</keyword>
<feature type="disulfide bond" evidence="2">
    <location>
        <begin position="817"/>
        <end position="835"/>
    </location>
</feature>
<protein>
    <recommendedName>
        <fullName evidence="8">CD109 antigen</fullName>
    </recommendedName>
</protein>
<dbReference type="GO" id="GO:0004866">
    <property type="term" value="F:endopeptidase inhibitor activity"/>
    <property type="evidence" value="ECO:0007669"/>
    <property type="project" value="InterPro"/>
</dbReference>
<dbReference type="Gene3D" id="4.10.400.10">
    <property type="entry name" value="Low-density Lipoprotein Receptor"/>
    <property type="match status" value="1"/>
</dbReference>
<dbReference type="SMART" id="SM01360">
    <property type="entry name" value="A2M"/>
    <property type="match status" value="1"/>
</dbReference>
<dbReference type="PANTHER" id="PTHR11412">
    <property type="entry name" value="MACROGLOBULIN / COMPLEMENT"/>
    <property type="match status" value="1"/>
</dbReference>
<comment type="caution">
    <text evidence="6">The sequence shown here is derived from an EMBL/GenBank/DDBJ whole genome shotgun (WGS) entry which is preliminary data.</text>
</comment>
<evidence type="ECO:0000256" key="2">
    <source>
        <dbReference type="PROSITE-ProRule" id="PRU00124"/>
    </source>
</evidence>
<dbReference type="InterPro" id="IPR011626">
    <property type="entry name" value="Alpha-macroglobulin_TED"/>
</dbReference>
<organism evidence="6 7">
    <name type="scientific">Scylla paramamosain</name>
    <name type="common">Mud crab</name>
    <dbReference type="NCBI Taxonomy" id="85552"/>
    <lineage>
        <taxon>Eukaryota</taxon>
        <taxon>Metazoa</taxon>
        <taxon>Ecdysozoa</taxon>
        <taxon>Arthropoda</taxon>
        <taxon>Crustacea</taxon>
        <taxon>Multicrustacea</taxon>
        <taxon>Malacostraca</taxon>
        <taxon>Eumalacostraca</taxon>
        <taxon>Eucarida</taxon>
        <taxon>Decapoda</taxon>
        <taxon>Pleocyemata</taxon>
        <taxon>Brachyura</taxon>
        <taxon>Eubrachyura</taxon>
        <taxon>Portunoidea</taxon>
        <taxon>Portunidae</taxon>
        <taxon>Portuninae</taxon>
        <taxon>Scylla</taxon>
    </lineage>
</organism>
<feature type="signal peptide" evidence="3">
    <location>
        <begin position="1"/>
        <end position="21"/>
    </location>
</feature>
<dbReference type="EMBL" id="JARAKH010000004">
    <property type="protein sequence ID" value="KAK8404354.1"/>
    <property type="molecule type" value="Genomic_DNA"/>
</dbReference>